<keyword evidence="2" id="KW-1003">Cell membrane</keyword>
<evidence type="ECO:0000256" key="1">
    <source>
        <dbReference type="ARBA" id="ARBA00004651"/>
    </source>
</evidence>
<keyword evidence="4 6" id="KW-1133">Transmembrane helix</keyword>
<gene>
    <name evidence="7" type="ORF">KQI75_04655</name>
</gene>
<proteinExistence type="predicted"/>
<feature type="transmembrane region" description="Helical" evidence="6">
    <location>
        <begin position="64"/>
        <end position="81"/>
    </location>
</feature>
<keyword evidence="3 6" id="KW-0812">Transmembrane</keyword>
<accession>A0ABS6EQF8</accession>
<organism evidence="7 8">
    <name type="scientific">Butyricicoccus intestinisimiae</name>
    <dbReference type="NCBI Taxonomy" id="2841509"/>
    <lineage>
        <taxon>Bacteria</taxon>
        <taxon>Bacillati</taxon>
        <taxon>Bacillota</taxon>
        <taxon>Clostridia</taxon>
        <taxon>Eubacteriales</taxon>
        <taxon>Butyricicoccaceae</taxon>
        <taxon>Butyricicoccus</taxon>
    </lineage>
</organism>
<name>A0ABS6EQF8_9FIRM</name>
<dbReference type="InterPro" id="IPR010343">
    <property type="entry name" value="ArAE_1"/>
</dbReference>
<feature type="transmembrane region" description="Helical" evidence="6">
    <location>
        <begin position="87"/>
        <end position="105"/>
    </location>
</feature>
<evidence type="ECO:0000256" key="5">
    <source>
        <dbReference type="ARBA" id="ARBA00023136"/>
    </source>
</evidence>
<evidence type="ECO:0000313" key="7">
    <source>
        <dbReference type="EMBL" id="MBU5489915.1"/>
    </source>
</evidence>
<keyword evidence="8" id="KW-1185">Reference proteome</keyword>
<comment type="subcellular location">
    <subcellularLocation>
        <location evidence="1">Cell membrane</location>
        <topology evidence="1">Multi-pass membrane protein</topology>
    </subcellularLocation>
</comment>
<dbReference type="RefSeq" id="WP_216469570.1">
    <property type="nucleotide sequence ID" value="NZ_JAHLQI010000002.1"/>
</dbReference>
<evidence type="ECO:0000256" key="4">
    <source>
        <dbReference type="ARBA" id="ARBA00022989"/>
    </source>
</evidence>
<evidence type="ECO:0000256" key="6">
    <source>
        <dbReference type="SAM" id="Phobius"/>
    </source>
</evidence>
<reference evidence="7 8" key="1">
    <citation type="submission" date="2021-06" db="EMBL/GenBank/DDBJ databases">
        <authorList>
            <person name="Sun Q."/>
            <person name="Li D."/>
        </authorList>
    </citation>
    <scope>NUCLEOTIDE SEQUENCE [LARGE SCALE GENOMIC DNA]</scope>
    <source>
        <strain evidence="7 8">MSJd-7</strain>
    </source>
</reference>
<protein>
    <submittedName>
        <fullName evidence="7">FUSC family protein</fullName>
    </submittedName>
</protein>
<evidence type="ECO:0000256" key="2">
    <source>
        <dbReference type="ARBA" id="ARBA00022475"/>
    </source>
</evidence>
<keyword evidence="5 6" id="KW-0472">Membrane</keyword>
<evidence type="ECO:0000313" key="8">
    <source>
        <dbReference type="Proteomes" id="UP000783588"/>
    </source>
</evidence>
<comment type="caution">
    <text evidence="7">The sequence shown here is derived from an EMBL/GenBank/DDBJ whole genome shotgun (WGS) entry which is preliminary data.</text>
</comment>
<sequence length="307" mass="34385">MKHMQKHMPFLIGMRTFKTALACALAVSIGYVINSPYPPFLAIGALGCMESSITTSLRSARDMIIGNLVGALLAMIFVMNFTGYFEITCFIGVIIMISVCNFLHMKPTITNLACVVFCCCLKDIPASGTIIYGLLRFRETVIGTVIALAVNMLIRPYNGAERTRKGILSAQQAMLPLLKERVLLGRIPDLRDLRKHINQLDSSINILLDERMNISLKKSQVAYLRGCQQLLWKMRDALISICSIDTTPSPSQENLARMKQIGLTSDPEEQTENILTGICRAEDTTVFNYYLDIFLDSNEYLNELIHM</sequence>
<dbReference type="Pfam" id="PF06081">
    <property type="entry name" value="ArAE_1"/>
    <property type="match status" value="1"/>
</dbReference>
<evidence type="ECO:0000256" key="3">
    <source>
        <dbReference type="ARBA" id="ARBA00022692"/>
    </source>
</evidence>
<dbReference type="Proteomes" id="UP000783588">
    <property type="component" value="Unassembled WGS sequence"/>
</dbReference>
<dbReference type="EMBL" id="JAHLQI010000002">
    <property type="protein sequence ID" value="MBU5489915.1"/>
    <property type="molecule type" value="Genomic_DNA"/>
</dbReference>